<dbReference type="SUPFAM" id="SSF52091">
    <property type="entry name" value="SpoIIaa-like"/>
    <property type="match status" value="1"/>
</dbReference>
<dbReference type="InterPro" id="IPR049743">
    <property type="entry name" value="MlaB"/>
</dbReference>
<protein>
    <submittedName>
        <fullName evidence="1">Intermembrane phospholipid transport system binding protein MlaB</fullName>
    </submittedName>
</protein>
<sequence length="100" mass="11661">MNNQLKWTIEKKNLYLRGALIHKTLLPLWNQRHLVMKYVENIDVCKLTRVDTGGLALLIHLQMKNVHHQKEPRISISGITSQIHALITLYNLQTIIKNNN</sequence>
<dbReference type="Proteomes" id="UP000294392">
    <property type="component" value="Chromosome"/>
</dbReference>
<evidence type="ECO:0000313" key="1">
    <source>
        <dbReference type="EMBL" id="VFP87484.1"/>
    </source>
</evidence>
<dbReference type="AlphaFoldDB" id="A0A451DL78"/>
<name>A0A451DL78_9GAMM</name>
<dbReference type="EMBL" id="LR217735">
    <property type="protein sequence ID" value="VFP87484.1"/>
    <property type="molecule type" value="Genomic_DNA"/>
</dbReference>
<dbReference type="NCBIfam" id="NF033618">
    <property type="entry name" value="mlaB_1"/>
    <property type="match status" value="1"/>
</dbReference>
<organism evidence="1 2">
    <name type="scientific">Candidatus Erwinia haradaeae</name>
    <dbReference type="NCBI Taxonomy" id="1922217"/>
    <lineage>
        <taxon>Bacteria</taxon>
        <taxon>Pseudomonadati</taxon>
        <taxon>Pseudomonadota</taxon>
        <taxon>Gammaproteobacteria</taxon>
        <taxon>Enterobacterales</taxon>
        <taxon>Erwiniaceae</taxon>
        <taxon>Erwinia</taxon>
    </lineage>
</organism>
<proteinExistence type="predicted"/>
<dbReference type="OrthoDB" id="5687860at2"/>
<gene>
    <name evidence="1" type="primary">mlaB</name>
    <name evidence="1" type="ORF">ERCISPPA3004_209</name>
</gene>
<dbReference type="RefSeq" id="WP_157990287.1">
    <property type="nucleotide sequence ID" value="NZ_LR217735.1"/>
</dbReference>
<evidence type="ECO:0000313" key="2">
    <source>
        <dbReference type="Proteomes" id="UP000294392"/>
    </source>
</evidence>
<reference evidence="1 2" key="1">
    <citation type="submission" date="2019-02" db="EMBL/GenBank/DDBJ databases">
        <authorList>
            <person name="Manzano-Marin A."/>
            <person name="Manzano-Marin A."/>
        </authorList>
    </citation>
    <scope>NUCLEOTIDE SEQUENCE [LARGE SCALE GENOMIC DNA]</scope>
    <source>
        <strain evidence="1 2">ErCisplendens</strain>
    </source>
</reference>
<accession>A0A451DL78</accession>
<dbReference type="InterPro" id="IPR036513">
    <property type="entry name" value="STAS_dom_sf"/>
</dbReference>